<dbReference type="EC" id="3.5.1.28" evidence="2"/>
<dbReference type="HOGENOM" id="CLU_491553_0_0_0"/>
<dbReference type="GO" id="GO:0043093">
    <property type="term" value="P:FtsZ-dependent cytokinesis"/>
    <property type="evidence" value="ECO:0000318"/>
    <property type="project" value="GO_Central"/>
</dbReference>
<dbReference type="GO" id="GO:0009253">
    <property type="term" value="P:peptidoglycan catabolic process"/>
    <property type="evidence" value="ECO:0007669"/>
    <property type="project" value="InterPro"/>
</dbReference>
<evidence type="ECO:0000256" key="1">
    <source>
        <dbReference type="ARBA" id="ARBA00001561"/>
    </source>
</evidence>
<evidence type="ECO:0000259" key="4">
    <source>
        <dbReference type="SMART" id="SM00646"/>
    </source>
</evidence>
<evidence type="ECO:0000313" key="6">
    <source>
        <dbReference type="Proteomes" id="UP000007719"/>
    </source>
</evidence>
<feature type="domain" description="MurNAc-LAA" evidence="4">
    <location>
        <begin position="443"/>
        <end position="542"/>
    </location>
</feature>
<dbReference type="InterPro" id="IPR002508">
    <property type="entry name" value="MurNAc-LAA_cat"/>
</dbReference>
<gene>
    <name evidence="5" type="ordered locus">Dtur_1350</name>
</gene>
<dbReference type="PANTHER" id="PTHR30404">
    <property type="entry name" value="N-ACETYLMURAMOYL-L-ALANINE AMIDASE"/>
    <property type="match status" value="1"/>
</dbReference>
<dbReference type="AlphaFoldDB" id="B8E0H9"/>
<dbReference type="EMBL" id="CP001251">
    <property type="protein sequence ID" value="ACK42624.1"/>
    <property type="molecule type" value="Genomic_DNA"/>
</dbReference>
<dbReference type="Gene3D" id="3.40.630.40">
    <property type="entry name" value="Zn-dependent exopeptidases"/>
    <property type="match status" value="1"/>
</dbReference>
<keyword evidence="3 5" id="KW-0378">Hydrolase</keyword>
<dbReference type="GO" id="GO:0008745">
    <property type="term" value="F:N-acetylmuramoyl-L-alanine amidase activity"/>
    <property type="evidence" value="ECO:0000318"/>
    <property type="project" value="GO_Central"/>
</dbReference>
<dbReference type="SUPFAM" id="SSF53187">
    <property type="entry name" value="Zn-dependent exopeptidases"/>
    <property type="match status" value="1"/>
</dbReference>
<dbReference type="Gene3D" id="2.60.40.3500">
    <property type="match status" value="2"/>
</dbReference>
<keyword evidence="6" id="KW-1185">Reference proteome</keyword>
<dbReference type="eggNOG" id="COG0860">
    <property type="taxonomic scope" value="Bacteria"/>
</dbReference>
<reference evidence="6" key="1">
    <citation type="journal article" date="2016" name="Front. Microbiol.">
        <title>The complete genome sequence of hyperthermophile Dictyoglomus turgidum DSM 6724 reveals a specialized carbohydrate fermentor.</title>
        <authorList>
            <person name="Brumm P.J."/>
            <person name="Gowda K."/>
            <person name="Robb F.T."/>
            <person name="Mead D.A."/>
        </authorList>
    </citation>
    <scope>NUCLEOTIDE SEQUENCE [LARGE SCALE GENOMIC DNA]</scope>
    <source>
        <strain evidence="6">DSM 6724 / Z-1310</strain>
    </source>
</reference>
<dbReference type="InParanoid" id="B8E0H9"/>
<proteinExistence type="predicted"/>
<organism evidence="5 6">
    <name type="scientific">Dictyoglomus turgidum (strain DSM 6724 / Z-1310)</name>
    <dbReference type="NCBI Taxonomy" id="515635"/>
    <lineage>
        <taxon>Bacteria</taxon>
        <taxon>Pseudomonadati</taxon>
        <taxon>Dictyoglomota</taxon>
        <taxon>Dictyoglomia</taxon>
        <taxon>Dictyoglomales</taxon>
        <taxon>Dictyoglomaceae</taxon>
        <taxon>Dictyoglomus</taxon>
    </lineage>
</organism>
<dbReference type="PANTHER" id="PTHR30404:SF0">
    <property type="entry name" value="N-ACETYLMURAMOYL-L-ALANINE AMIDASE AMIC"/>
    <property type="match status" value="1"/>
</dbReference>
<dbReference type="InterPro" id="IPR021731">
    <property type="entry name" value="AMIN_dom"/>
</dbReference>
<dbReference type="GO" id="GO:0030288">
    <property type="term" value="C:outer membrane-bounded periplasmic space"/>
    <property type="evidence" value="ECO:0000318"/>
    <property type="project" value="GO_Central"/>
</dbReference>
<name>B8E0H9_DICTD</name>
<dbReference type="SMART" id="SM00646">
    <property type="entry name" value="Ami_3"/>
    <property type="match status" value="1"/>
</dbReference>
<evidence type="ECO:0000256" key="2">
    <source>
        <dbReference type="ARBA" id="ARBA00011901"/>
    </source>
</evidence>
<dbReference type="Pfam" id="PF11741">
    <property type="entry name" value="AMIN"/>
    <property type="match status" value="1"/>
</dbReference>
<accession>B8E0H9</accession>
<dbReference type="InterPro" id="IPR050695">
    <property type="entry name" value="N-acetylmuramoyl_amidase_3"/>
</dbReference>
<evidence type="ECO:0000256" key="3">
    <source>
        <dbReference type="ARBA" id="ARBA00022801"/>
    </source>
</evidence>
<dbReference type="RefSeq" id="WP_012583705.1">
    <property type="nucleotide sequence ID" value="NC_011661.1"/>
</dbReference>
<dbReference type="Proteomes" id="UP000007719">
    <property type="component" value="Chromosome"/>
</dbReference>
<dbReference type="CDD" id="cd02696">
    <property type="entry name" value="MurNAc-LAA"/>
    <property type="match status" value="1"/>
</dbReference>
<protein>
    <recommendedName>
        <fullName evidence="2">N-acetylmuramoyl-L-alanine amidase</fullName>
        <ecNumber evidence="2">3.5.1.28</ecNumber>
    </recommendedName>
</protein>
<evidence type="ECO:0000313" key="5">
    <source>
        <dbReference type="EMBL" id="ACK42624.1"/>
    </source>
</evidence>
<dbReference type="EnsemblBacteria" id="ACK42624">
    <property type="protein sequence ID" value="ACK42624"/>
    <property type="gene ID" value="Dtur_1350"/>
</dbReference>
<sequence length="551" mass="63489">MSLKRFLFVLFFVFILLANNYILSDELSFLEVDYLGEKIKILTTLKEINNEIYIPLPLFSSTFGYAYKQVADEIHLYDSNNEILIAKVGEKKVILHGRNGVLVNPILKEGDIVYFPLSSFYRLIGYRAYLKNKTLYIVNEISNVDYSKGILTINFKGKSQINFNTLNLSAPPRFVIDLQNVVFIDNKGEINLNDPYIKSIRYSQFNVAPYVVRVVVEFKNQIMTPEIKKDLGKLILKFPVKYGENDGQEMVRLYDLSWEENADTLNFFLRFSDNFTYTKNFLPNPNRYYYDISNAESSLTYTSIIIQRDPIISVRIGERTKEDYSLRVVFETYTESDISEEVYSNTLKISFKVSKKGNLIRENSINYTVFVDPGHGGSDPGAIYGELKEKDINLKVSLKLAEKLKNKGYIVYLLRENDITLSLDDRVKFINDKINSNNLLLSSSILISIHTNAAFSPDVRGIEICYANDISESLVKTFIEVFNSNDLMVRRSIKGKFYVLSRVSIPSVIVEMGFITNEFDRNLLLNDEYQDKLIDKIIEVIDKYVEGGKNE</sequence>
<dbReference type="STRING" id="515635.Dtur_1350"/>
<dbReference type="Pfam" id="PF01520">
    <property type="entry name" value="Amidase_3"/>
    <property type="match status" value="1"/>
</dbReference>
<dbReference type="KEGG" id="dtu:Dtur_1350"/>
<dbReference type="OrthoDB" id="9813450at2"/>
<comment type="catalytic activity">
    <reaction evidence="1">
        <text>Hydrolyzes the link between N-acetylmuramoyl residues and L-amino acid residues in certain cell-wall glycopeptides.</text>
        <dbReference type="EC" id="3.5.1.28"/>
    </reaction>
</comment>